<feature type="transmembrane region" description="Helical" evidence="1">
    <location>
        <begin position="215"/>
        <end position="237"/>
    </location>
</feature>
<feature type="transmembrane region" description="Helical" evidence="1">
    <location>
        <begin position="16"/>
        <end position="37"/>
    </location>
</feature>
<dbReference type="Pfam" id="PF12730">
    <property type="entry name" value="ABC2_membrane_4"/>
    <property type="match status" value="1"/>
</dbReference>
<dbReference type="RefSeq" id="WP_213104566.1">
    <property type="nucleotide sequence ID" value="NZ_JAGYPM010000008.1"/>
</dbReference>
<proteinExistence type="predicted"/>
<reference evidence="2 3" key="1">
    <citation type="submission" date="2021-05" db="EMBL/GenBank/DDBJ databases">
        <title>Novel Bacillus species.</title>
        <authorList>
            <person name="Liu G."/>
        </authorList>
    </citation>
    <scope>NUCLEOTIDE SEQUENCE [LARGE SCALE GENOMIC DNA]</scope>
    <source>
        <strain evidence="2 3">FJAT-49705</strain>
    </source>
</reference>
<dbReference type="CDD" id="cd21809">
    <property type="entry name" value="ABC-2_lan_permease-like"/>
    <property type="match status" value="1"/>
</dbReference>
<comment type="caution">
    <text evidence="2">The sequence shown here is derived from an EMBL/GenBank/DDBJ whole genome shotgun (WGS) entry which is preliminary data.</text>
</comment>
<dbReference type="EMBL" id="JAGYPM010000008">
    <property type="protein sequence ID" value="MBS4193130.1"/>
    <property type="molecule type" value="Genomic_DNA"/>
</dbReference>
<organism evidence="2 3">
    <name type="scientific">Cytobacillus citreus</name>
    <dbReference type="NCBI Taxonomy" id="2833586"/>
    <lineage>
        <taxon>Bacteria</taxon>
        <taxon>Bacillati</taxon>
        <taxon>Bacillota</taxon>
        <taxon>Bacilli</taxon>
        <taxon>Bacillales</taxon>
        <taxon>Bacillaceae</taxon>
        <taxon>Cytobacillus</taxon>
    </lineage>
</organism>
<keyword evidence="1" id="KW-0812">Transmembrane</keyword>
<evidence type="ECO:0000313" key="3">
    <source>
        <dbReference type="Proteomes" id="UP000681027"/>
    </source>
</evidence>
<keyword evidence="1" id="KW-1133">Transmembrane helix</keyword>
<feature type="transmembrane region" description="Helical" evidence="1">
    <location>
        <begin position="57"/>
        <end position="78"/>
    </location>
</feature>
<evidence type="ECO:0000256" key="1">
    <source>
        <dbReference type="SAM" id="Phobius"/>
    </source>
</evidence>
<name>A0ABS5NZ84_9BACI</name>
<protein>
    <submittedName>
        <fullName evidence="2">ABC transporter permease</fullName>
    </submittedName>
</protein>
<feature type="transmembrane region" description="Helical" evidence="1">
    <location>
        <begin position="169"/>
        <end position="195"/>
    </location>
</feature>
<feature type="transmembrane region" description="Helical" evidence="1">
    <location>
        <begin position="132"/>
        <end position="157"/>
    </location>
</feature>
<sequence>MLTLYKNEWLKMKRQHVWILILFIPIVGALLGTFSFYSSYELLTKDTNEWYQLWTQVTFFYGLFLYPVLSSVYATLICRNENLQGGWKLILGLPVSHVNFYLSKLLWLLTLLLYTQMIILLATIMIGYQFDFISAIPIVFFIKATIFGWFATFPLAVIQLSISMKTKSFSLPLGINIILTFGSLAAMVIGVELFYPWAFPSIAMAAPGEGSGTDTMTFIAVMIISFCILLLIGSWNFKRREIK</sequence>
<keyword evidence="3" id="KW-1185">Reference proteome</keyword>
<accession>A0ABS5NZ84</accession>
<evidence type="ECO:0000313" key="2">
    <source>
        <dbReference type="EMBL" id="MBS4193130.1"/>
    </source>
</evidence>
<gene>
    <name evidence="2" type="ORF">KHA94_23780</name>
</gene>
<keyword evidence="1" id="KW-0472">Membrane</keyword>
<feature type="transmembrane region" description="Helical" evidence="1">
    <location>
        <begin position="105"/>
        <end position="126"/>
    </location>
</feature>
<dbReference type="Proteomes" id="UP000681027">
    <property type="component" value="Unassembled WGS sequence"/>
</dbReference>